<feature type="transmembrane region" description="Helical" evidence="6">
    <location>
        <begin position="45"/>
        <end position="67"/>
    </location>
</feature>
<feature type="transmembrane region" description="Helical" evidence="6">
    <location>
        <begin position="297"/>
        <end position="318"/>
    </location>
</feature>
<feature type="transmembrane region" description="Helical" evidence="6">
    <location>
        <begin position="251"/>
        <end position="276"/>
    </location>
</feature>
<evidence type="ECO:0000256" key="4">
    <source>
        <dbReference type="ARBA" id="ARBA00023136"/>
    </source>
</evidence>
<feature type="transmembrane region" description="Helical" evidence="6">
    <location>
        <begin position="162"/>
        <end position="184"/>
    </location>
</feature>
<dbReference type="GO" id="GO:0016020">
    <property type="term" value="C:membrane"/>
    <property type="evidence" value="ECO:0007669"/>
    <property type="project" value="UniProtKB-SubCell"/>
</dbReference>
<evidence type="ECO:0000313" key="9">
    <source>
        <dbReference type="Proteomes" id="UP000316252"/>
    </source>
</evidence>
<reference evidence="8 9" key="1">
    <citation type="submission" date="2019-06" db="EMBL/GenBank/DDBJ databases">
        <authorList>
            <person name="Li F."/>
        </authorList>
    </citation>
    <scope>NUCLEOTIDE SEQUENCE [LARGE SCALE GENOMIC DNA]</scope>
    <source>
        <strain evidence="8 9">10F1D-1</strain>
    </source>
</reference>
<keyword evidence="4 6" id="KW-0472">Membrane</keyword>
<dbReference type="PANTHER" id="PTHR43471:SF3">
    <property type="entry name" value="ABC TRANSPORTER PERMEASE PROTEIN NATB"/>
    <property type="match status" value="1"/>
</dbReference>
<feature type="region of interest" description="Disordered" evidence="5">
    <location>
        <begin position="1"/>
        <end position="23"/>
    </location>
</feature>
<feature type="transmembrane region" description="Helical" evidence="6">
    <location>
        <begin position="218"/>
        <end position="239"/>
    </location>
</feature>
<sequence>MSTATSSPARPGSAGPDRAPASPSLAQAAGLVAGREIRARLRSKAFLISTGILLLLVLGGIIASNLIGANAGPTKVAAVGQAQQLLDGQKGLAVTDAADRAAAEKLVRSGEVDAAIVPDDTSPTKLTIVANDEAPGSLVQQLSVTPKVTLLDPDAKDGNLRYLVALAFGIVFFSAAMTFGQTIAQSVVEEKSTRVIEILVAAVPARALMAGKVLGSSVLAFGQIALIAAAGVVGLTVTGQTEILQLLGAPLVWFVVFFIFGFVLLASLFAATGAMVSRQEDIGSTTTPVTMLVMLPYFAIVFFNSNALVVSVMSYVPFSAAIGMPLRLFLGDAQWWEPLIALVVLIASTLVVLAIGSRIYENSLLKLGARVEWKDALRK</sequence>
<dbReference type="RefSeq" id="WP_141162187.1">
    <property type="nucleotide sequence ID" value="NZ_VHQG01000001.1"/>
</dbReference>
<dbReference type="PANTHER" id="PTHR43471">
    <property type="entry name" value="ABC TRANSPORTER PERMEASE"/>
    <property type="match status" value="1"/>
</dbReference>
<proteinExistence type="predicted"/>
<dbReference type="Proteomes" id="UP000316252">
    <property type="component" value="Unassembled WGS sequence"/>
</dbReference>
<dbReference type="OrthoDB" id="3268959at2"/>
<evidence type="ECO:0000256" key="5">
    <source>
        <dbReference type="SAM" id="MobiDB-lite"/>
    </source>
</evidence>
<dbReference type="InterPro" id="IPR013525">
    <property type="entry name" value="ABC2_TM"/>
</dbReference>
<evidence type="ECO:0000256" key="2">
    <source>
        <dbReference type="ARBA" id="ARBA00022692"/>
    </source>
</evidence>
<dbReference type="AlphaFoldDB" id="A0A506YB03"/>
<dbReference type="EMBL" id="VHQG01000001">
    <property type="protein sequence ID" value="TPW77659.1"/>
    <property type="molecule type" value="Genomic_DNA"/>
</dbReference>
<evidence type="ECO:0000256" key="3">
    <source>
        <dbReference type="ARBA" id="ARBA00022989"/>
    </source>
</evidence>
<comment type="caution">
    <text evidence="8">The sequence shown here is derived from an EMBL/GenBank/DDBJ whole genome shotgun (WGS) entry which is preliminary data.</text>
</comment>
<dbReference type="GO" id="GO:0140359">
    <property type="term" value="F:ABC-type transporter activity"/>
    <property type="evidence" value="ECO:0007669"/>
    <property type="project" value="InterPro"/>
</dbReference>
<evidence type="ECO:0000256" key="1">
    <source>
        <dbReference type="ARBA" id="ARBA00004141"/>
    </source>
</evidence>
<keyword evidence="2 6" id="KW-0812">Transmembrane</keyword>
<evidence type="ECO:0000256" key="6">
    <source>
        <dbReference type="SAM" id="Phobius"/>
    </source>
</evidence>
<gene>
    <name evidence="8" type="ORF">FJ657_03090</name>
</gene>
<feature type="transmembrane region" description="Helical" evidence="6">
    <location>
        <begin position="338"/>
        <end position="360"/>
    </location>
</feature>
<comment type="subcellular location">
    <subcellularLocation>
        <location evidence="1">Membrane</location>
        <topology evidence="1">Multi-pass membrane protein</topology>
    </subcellularLocation>
</comment>
<dbReference type="Pfam" id="PF12698">
    <property type="entry name" value="ABC2_membrane_3"/>
    <property type="match status" value="1"/>
</dbReference>
<protein>
    <submittedName>
        <fullName evidence="8">ABC transporter permease</fullName>
    </submittedName>
</protein>
<organism evidence="8 9">
    <name type="scientific">Schumannella soli</name>
    <dbReference type="NCBI Taxonomy" id="2590779"/>
    <lineage>
        <taxon>Bacteria</taxon>
        <taxon>Bacillati</taxon>
        <taxon>Actinomycetota</taxon>
        <taxon>Actinomycetes</taxon>
        <taxon>Micrococcales</taxon>
        <taxon>Microbacteriaceae</taxon>
        <taxon>Schumannella</taxon>
    </lineage>
</organism>
<evidence type="ECO:0000259" key="7">
    <source>
        <dbReference type="Pfam" id="PF12698"/>
    </source>
</evidence>
<accession>A0A506YB03</accession>
<keyword evidence="3 6" id="KW-1133">Transmembrane helix</keyword>
<feature type="domain" description="ABC-2 type transporter transmembrane" evidence="7">
    <location>
        <begin position="44"/>
        <end position="356"/>
    </location>
</feature>
<evidence type="ECO:0000313" key="8">
    <source>
        <dbReference type="EMBL" id="TPW77659.1"/>
    </source>
</evidence>
<keyword evidence="9" id="KW-1185">Reference proteome</keyword>
<name>A0A506YB03_9MICO</name>